<reference evidence="2 3" key="1">
    <citation type="journal article" date="2016" name="Nat. Commun.">
        <title>Thousands of microbial genomes shed light on interconnected biogeochemical processes in an aquifer system.</title>
        <authorList>
            <person name="Anantharaman K."/>
            <person name="Brown C.T."/>
            <person name="Hug L.A."/>
            <person name="Sharon I."/>
            <person name="Castelle C.J."/>
            <person name="Probst A.J."/>
            <person name="Thomas B.C."/>
            <person name="Singh A."/>
            <person name="Wilkins M.J."/>
            <person name="Karaoz U."/>
            <person name="Brodie E.L."/>
            <person name="Williams K.H."/>
            <person name="Hubbard S.S."/>
            <person name="Banfield J.F."/>
        </authorList>
    </citation>
    <scope>NUCLEOTIDE SEQUENCE [LARGE SCALE GENOMIC DNA]</scope>
</reference>
<feature type="domain" description="Transketolase N-terminal" evidence="1">
    <location>
        <begin position="20"/>
        <end position="248"/>
    </location>
</feature>
<dbReference type="PANTHER" id="PTHR47514">
    <property type="entry name" value="TRANSKETOLASE N-TERMINAL SECTION-RELATED"/>
    <property type="match status" value="1"/>
</dbReference>
<organism evidence="2 3">
    <name type="scientific">Candidatus Kaiserbacteria bacterium RIFCSPHIGHO2_02_FULL_54_22</name>
    <dbReference type="NCBI Taxonomy" id="1798495"/>
    <lineage>
        <taxon>Bacteria</taxon>
        <taxon>Candidatus Kaiseribacteriota</taxon>
    </lineage>
</organism>
<name>A0A1F6DJF4_9BACT</name>
<dbReference type="InterPro" id="IPR005474">
    <property type="entry name" value="Transketolase_N"/>
</dbReference>
<dbReference type="AlphaFoldDB" id="A0A1F6DJF4"/>
<evidence type="ECO:0000313" key="2">
    <source>
        <dbReference type="EMBL" id="OGG61457.1"/>
    </source>
</evidence>
<comment type="caution">
    <text evidence="2">The sequence shown here is derived from an EMBL/GenBank/DDBJ whole genome shotgun (WGS) entry which is preliminary data.</text>
</comment>
<evidence type="ECO:0000259" key="1">
    <source>
        <dbReference type="Pfam" id="PF00456"/>
    </source>
</evidence>
<accession>A0A1F6DJF4</accession>
<dbReference type="STRING" id="1798495.A3C19_01740"/>
<dbReference type="CDD" id="cd02012">
    <property type="entry name" value="TPP_TK"/>
    <property type="match status" value="1"/>
</dbReference>
<sequence length="257" mass="28070">MATRINGLKSSIVQASFLSGEGHIPSALSILDILIVLYDRVLKFDPKKPFGPKRDRFVLSKGHGCLGLYAILADKGFFAKKHLRSFGQFTSILGGHPDSLKIPGVEVSTGSLGHGFPQAVGMAMGMKIAKNKARVYTLIGDGESNEGTAWESALLAGHYKLDNLVCIVDHNHSNDRAISMGDVASKFKAFGWTAVTIDGHSQKEIYRALKTPHPMKPLVIVAETIKGCGSTMMTNNPAWHHKSPTKEEYEAIIKEWR</sequence>
<dbReference type="EMBL" id="MFLI01000020">
    <property type="protein sequence ID" value="OGG61457.1"/>
    <property type="molecule type" value="Genomic_DNA"/>
</dbReference>
<dbReference type="InterPro" id="IPR029061">
    <property type="entry name" value="THDP-binding"/>
</dbReference>
<evidence type="ECO:0000313" key="3">
    <source>
        <dbReference type="Proteomes" id="UP000178532"/>
    </source>
</evidence>
<proteinExistence type="predicted"/>
<dbReference type="SUPFAM" id="SSF52518">
    <property type="entry name" value="Thiamin diphosphate-binding fold (THDP-binding)"/>
    <property type="match status" value="1"/>
</dbReference>
<dbReference type="Gene3D" id="3.40.50.970">
    <property type="match status" value="1"/>
</dbReference>
<dbReference type="Proteomes" id="UP000178532">
    <property type="component" value="Unassembled WGS sequence"/>
</dbReference>
<dbReference type="Pfam" id="PF00456">
    <property type="entry name" value="Transketolase_N"/>
    <property type="match status" value="1"/>
</dbReference>
<protein>
    <submittedName>
        <fullName evidence="2">Transketolase</fullName>
    </submittedName>
</protein>
<dbReference type="PANTHER" id="PTHR47514:SF2">
    <property type="entry name" value="TRANSKETOLASE"/>
    <property type="match status" value="1"/>
</dbReference>
<gene>
    <name evidence="2" type="ORF">A3C19_01740</name>
</gene>